<gene>
    <name evidence="1" type="ORF">D0Z00_001775</name>
</gene>
<dbReference type="Proteomes" id="UP000744676">
    <property type="component" value="Unassembled WGS sequence"/>
</dbReference>
<protein>
    <submittedName>
        <fullName evidence="1">Uncharacterized protein</fullName>
    </submittedName>
</protein>
<accession>A0ACB6V613</accession>
<organism evidence="1 2">
    <name type="scientific">Geotrichum galactomycetum</name>
    <dbReference type="NCBI Taxonomy" id="27317"/>
    <lineage>
        <taxon>Eukaryota</taxon>
        <taxon>Fungi</taxon>
        <taxon>Dikarya</taxon>
        <taxon>Ascomycota</taxon>
        <taxon>Saccharomycotina</taxon>
        <taxon>Dipodascomycetes</taxon>
        <taxon>Dipodascales</taxon>
        <taxon>Dipodascaceae</taxon>
        <taxon>Geotrichum</taxon>
    </lineage>
</organism>
<comment type="caution">
    <text evidence="1">The sequence shown here is derived from an EMBL/GenBank/DDBJ whole genome shotgun (WGS) entry which is preliminary data.</text>
</comment>
<keyword evidence="2" id="KW-1185">Reference proteome</keyword>
<evidence type="ECO:0000313" key="1">
    <source>
        <dbReference type="EMBL" id="KAF5099111.1"/>
    </source>
</evidence>
<proteinExistence type="predicted"/>
<sequence>MRFQNLLSVALISGSTMAMPINLHLFKRLTDLGHNLDINPLDSIPEAPLPTTPTTTSVKQNLKARQVIVYETVYVSPNEPAQTAASEDIEVVTVTVGVNQPAATSDSAAAVASVATSAAIATTASKQSDNTAASSSSNGFPKPKTVTYSPYNDDSSCKTSDQVYSDLSKIASLGIGNIRVYGTDCNSIYTVEPNAVKLGLKVDQGFWIGSAGVDAIDSGVQDLINWVKNNNGGDWSLFTTLTIGNEAIYGGYVDGKTLLAKIKSVKSTLRSAGWSGSVTTAEPPQSYINFPDLCTDTDGIDYVGLNAHPYFDANTAPADAGNFVLSQIKLAQSACNNRAVQITETGYPSAGNTNGKAVPTKDNQATAIKSILSAMNNNCVLFTLYNDMWKTPGPYNVEQNFGFIDLY</sequence>
<dbReference type="EMBL" id="QVQA01000037">
    <property type="protein sequence ID" value="KAF5099111.1"/>
    <property type="molecule type" value="Genomic_DNA"/>
</dbReference>
<name>A0ACB6V613_9ASCO</name>
<evidence type="ECO:0000313" key="2">
    <source>
        <dbReference type="Proteomes" id="UP000744676"/>
    </source>
</evidence>
<reference evidence="1 2" key="1">
    <citation type="journal article" date="2020" name="Front. Microbiol.">
        <title>Phenotypic and Genetic Characterization of the Cheese Ripening Yeast Geotrichum candidum.</title>
        <authorList>
            <person name="Perkins V."/>
            <person name="Vignola S."/>
            <person name="Lessard M.H."/>
            <person name="Plante P.L."/>
            <person name="Corbeil J."/>
            <person name="Dugat-Bony E."/>
            <person name="Frenette M."/>
            <person name="Labrie S."/>
        </authorList>
    </citation>
    <scope>NUCLEOTIDE SEQUENCE [LARGE SCALE GENOMIC DNA]</scope>
    <source>
        <strain evidence="1 2">LMA-1147</strain>
    </source>
</reference>